<evidence type="ECO:0000256" key="9">
    <source>
        <dbReference type="SAM" id="MobiDB-lite"/>
    </source>
</evidence>
<dbReference type="FunFam" id="3.20.20.80:FF:000013">
    <property type="entry name" value="lactase-phlorizin hydrolase"/>
    <property type="match status" value="3"/>
</dbReference>
<sequence length="1899" mass="215324">MDNMSLLRKILPLCLIAVYGCLSQKHDHQLEAIFLAGPMTNKQVMGLNGETSDKALLDTFDCSHPIPPDSTKYFEYLQSRGVTHFKVPLSWTQLLPSGLPSQPQQAVVNCYQTLMKQLHQVGLEPLVILHGSTVPDSLRSRYGRWESKKLVQMFQQYAEFVFVQFGDLAKTWMTLSSLDELNNADLQNALHAHASVYRRYHQLFPERDGQVSVGTKASKIPDICDTQLLTYLDFLSIKVQYDCAAGQHLAKELQSVMGKCGDAPIVIYELNTINCSPYQFLSDTKLLKEVSKRGQTVVGIDMVNLLHPADSPLKRDALDNRNNLLMSLCSTTYCNTWNHFATMSSSVRDAFLKESFPPGFQWATSTESFKVEGGWKADGKGETIWDRFGHEHQAFENQTIDLACDSYNKVDYDVYLLRGLQVNTYQFSISWARIFPSGHRGSLSEKGALYYDKLIDALIESGIQPVVTLYHWDLPQALQDAGGWTNPSIVEAFKDYADFCFSRFGDRVKTWNTFSSPWVVSHAGYGTGEHAPGIKDYVVSSYQVTHNMLKSHAEAWHVYNDNYRKTQGGKVGIALNSDWAEPKNPAIPEDVAAADRYLQFMLGWFAHPIFVDGDYPAELKTQIELKRTKCPSSEPARLPVFTPSESKRILGTADFFGLNHYTSRLVSNIDGGCTPGPQGVGDFQESVDPSWSSTASNWIFSSPSGLRMLLNYISKEYLNVVNVPIYITGNGMPTEYGGDTFNDTSRIEYMRGYINEALKAILTDGVNVQRFTVQSLMDGFEGKQGYSERFGLHYVDFESPDRPRTPKQSAYFFSQVIEQNGFALSKGNVYEGVKMQLPHRAPALPPSEVPSKSKVVWEKFSHQSNFQRLLYHYGTFPQDFSWGVSSSAYQIEGGWNADGKGPSIWDVYTHTPGTMPADATGDVACDSYNRLDEDLYMLRALRVQSYRFSLSWSRIFPDGTRSSLNQKGVDYYNRLINGLLANKITPMVTIYHWDLPQALQDRGGWENVDMIDIFNDYCDFCFATFGDRVKLWMTINQPHSIAWLGYGLGTIPPSIKNPGISPYIVAHNLIKAHAKAYHTYDDKYRVSQGGLVSIALNADWIEPKDVNVLREVRAADRALQFQLGWFAHPIFKNGDYPDAMKWQVGNKSELQDLSESRLPSFTEEEKNYIKGTADMFCINHYTTKIASHVTGQLSPYSYQHDKDMSEAEESDSPTTAITNQRAVAWGLRRLLNWIKEEYGNPQIYVTESGVGTLTEVTVDDTDRVFYYKTYADEALKAQSLDGVNVKGYMATSLMDSFEWLNGYNFGFGLHHVDFTNPNRPRTPKHSAHYYYQVMKDNGFPLPDDEKILYGEFPKDFYWSTASASYQIEGSWRADGKGLSIWDKFAHTPLRVGDSDNGDIACDSYNKLDEDIEVLKKLKVTHYRFSVSWSRVLPDGTNKNINEAGLNYYHRLLDALKAANIQPQITLYHWDLPLELQKVGGWENETIVQRFRDYADVLFSRLGNKVKFWITLNEPYIVANLGYGYGTFAPGVFGKQYDAAHNLIKAHAEAWHLYNDKYRATQGGVISITINSDWAEPRNPYKQEDVDAAMRYLQFFIGWFAHPIFKGDYPEIMKSIIQRRSLAAGLPKSRLPEFTPEEINRIKGTHDYFGLNHYTTVLAYPYDLGNQQDYEGDRGTRQTHDRTWIGSGSFWLKITPFGFRRLLKFIKEEYGNPAIYVTENGISERGVVDLNDVFRMYFYENYINQGLKARVLDEVDLRAYTAWSLMDNFEWAAGFAEQFGLFFVNRSDPDLPRIPKNSALRYATIITCNGFPDPANGPHECLSPEAEGTPAPTPEPGYPLDKVNFLGQQLSADDAEVSLYVLFGFLLASLLGIIGFAYGFLTTRKKVKKASKESVKMDRM</sequence>
<reference evidence="12" key="2">
    <citation type="submission" date="2025-08" db="UniProtKB">
        <authorList>
            <consortium name="Ensembl"/>
        </authorList>
    </citation>
    <scope>IDENTIFICATION</scope>
</reference>
<keyword evidence="6 8" id="KW-0326">Glycosidase</keyword>
<evidence type="ECO:0000256" key="10">
    <source>
        <dbReference type="SAM" id="Phobius"/>
    </source>
</evidence>
<dbReference type="InterPro" id="IPR018120">
    <property type="entry name" value="Glyco_hydro_1_AS"/>
</dbReference>
<dbReference type="PROSITE" id="PS00653">
    <property type="entry name" value="GLYCOSYL_HYDROL_F1_2"/>
    <property type="match status" value="2"/>
</dbReference>
<keyword evidence="13" id="KW-1185">Reference proteome</keyword>
<feature type="signal peptide" evidence="11">
    <location>
        <begin position="1"/>
        <end position="23"/>
    </location>
</feature>
<keyword evidence="4 8" id="KW-0378">Hydrolase</keyword>
<evidence type="ECO:0000256" key="4">
    <source>
        <dbReference type="ARBA" id="ARBA00022801"/>
    </source>
</evidence>
<dbReference type="GO" id="GO:0005975">
    <property type="term" value="P:carbohydrate metabolic process"/>
    <property type="evidence" value="ECO:0007669"/>
    <property type="project" value="InterPro"/>
</dbReference>
<dbReference type="PROSITE" id="PS00572">
    <property type="entry name" value="GLYCOSYL_HYDROL_F1_1"/>
    <property type="match status" value="1"/>
</dbReference>
<dbReference type="Pfam" id="PF00232">
    <property type="entry name" value="Glyco_hydro_1"/>
    <property type="match status" value="4"/>
</dbReference>
<comment type="subunit">
    <text evidence="2">Homodimer.</text>
</comment>
<evidence type="ECO:0000256" key="11">
    <source>
        <dbReference type="SAM" id="SignalP"/>
    </source>
</evidence>
<evidence type="ECO:0000256" key="6">
    <source>
        <dbReference type="ARBA" id="ARBA00023295"/>
    </source>
</evidence>
<evidence type="ECO:0000313" key="13">
    <source>
        <dbReference type="Proteomes" id="UP001501940"/>
    </source>
</evidence>
<dbReference type="InterPro" id="IPR001360">
    <property type="entry name" value="Glyco_hydro_1"/>
</dbReference>
<evidence type="ECO:0000256" key="3">
    <source>
        <dbReference type="ARBA" id="ARBA00012744"/>
    </source>
</evidence>
<keyword evidence="11" id="KW-0732">Signal</keyword>
<dbReference type="InterPro" id="IPR017853">
    <property type="entry name" value="GH"/>
</dbReference>
<reference evidence="12 13" key="1">
    <citation type="submission" date="2022-01" db="EMBL/GenBank/DDBJ databases">
        <title>A chromosome-scale genome assembly of the false clownfish, Amphiprion ocellaris.</title>
        <authorList>
            <person name="Ryu T."/>
        </authorList>
    </citation>
    <scope>NUCLEOTIDE SEQUENCE [LARGE SCALE GENOMIC DNA]</scope>
</reference>
<dbReference type="Proteomes" id="UP001501940">
    <property type="component" value="Chromosome 11"/>
</dbReference>
<keyword evidence="10" id="KW-0472">Membrane</keyword>
<evidence type="ECO:0000256" key="2">
    <source>
        <dbReference type="ARBA" id="ARBA00011738"/>
    </source>
</evidence>
<gene>
    <name evidence="12" type="primary">LCT</name>
</gene>
<proteinExistence type="inferred from homology"/>
<feature type="chain" id="PRO_5043871044" description="beta-glucosidase" evidence="11">
    <location>
        <begin position="24"/>
        <end position="1899"/>
    </location>
</feature>
<evidence type="ECO:0000256" key="5">
    <source>
        <dbReference type="ARBA" id="ARBA00023180"/>
    </source>
</evidence>
<dbReference type="Ensembl" id="ENSAOCT00000070928.1">
    <property type="protein sequence ID" value="ENSAOCP00000042285.1"/>
    <property type="gene ID" value="ENSAOCG00000029578.1"/>
</dbReference>
<evidence type="ECO:0000256" key="8">
    <source>
        <dbReference type="RuleBase" id="RU004468"/>
    </source>
</evidence>
<dbReference type="Gene3D" id="3.20.20.80">
    <property type="entry name" value="Glycosidases"/>
    <property type="match status" value="4"/>
</dbReference>
<comment type="similarity">
    <text evidence="1">Belongs to the glycosyl hydrolase 1 family.</text>
</comment>
<organism evidence="12 13">
    <name type="scientific">Amphiprion ocellaris</name>
    <name type="common">Clown anemonefish</name>
    <dbReference type="NCBI Taxonomy" id="80972"/>
    <lineage>
        <taxon>Eukaryota</taxon>
        <taxon>Metazoa</taxon>
        <taxon>Chordata</taxon>
        <taxon>Craniata</taxon>
        <taxon>Vertebrata</taxon>
        <taxon>Euteleostomi</taxon>
        <taxon>Actinopterygii</taxon>
        <taxon>Neopterygii</taxon>
        <taxon>Teleostei</taxon>
        <taxon>Neoteleostei</taxon>
        <taxon>Acanthomorphata</taxon>
        <taxon>Ovalentaria</taxon>
        <taxon>Pomacentridae</taxon>
        <taxon>Amphiprion</taxon>
    </lineage>
</organism>
<dbReference type="InterPro" id="IPR033132">
    <property type="entry name" value="GH_1_N_CS"/>
</dbReference>
<dbReference type="GO" id="GO:0004553">
    <property type="term" value="F:hydrolase activity, hydrolyzing O-glycosyl compounds"/>
    <property type="evidence" value="ECO:0007669"/>
    <property type="project" value="InterPro"/>
</dbReference>
<feature type="region of interest" description="Disordered" evidence="9">
    <location>
        <begin position="1816"/>
        <end position="1837"/>
    </location>
</feature>
<dbReference type="EC" id="3.2.1.21" evidence="3"/>
<dbReference type="GeneTree" id="ENSGT00940000155324"/>
<dbReference type="PANTHER" id="PTHR10353">
    <property type="entry name" value="GLYCOSYL HYDROLASE"/>
    <property type="match status" value="1"/>
</dbReference>
<dbReference type="PANTHER" id="PTHR10353:SF36">
    <property type="entry name" value="LP05116P"/>
    <property type="match status" value="1"/>
</dbReference>
<evidence type="ECO:0000256" key="7">
    <source>
        <dbReference type="PROSITE-ProRule" id="PRU10055"/>
    </source>
</evidence>
<keyword evidence="10" id="KW-0812">Transmembrane</keyword>
<keyword evidence="10" id="KW-1133">Transmembrane helix</keyword>
<dbReference type="SUPFAM" id="SSF51445">
    <property type="entry name" value="(Trans)glycosidases"/>
    <property type="match status" value="4"/>
</dbReference>
<feature type="transmembrane region" description="Helical" evidence="10">
    <location>
        <begin position="1858"/>
        <end position="1880"/>
    </location>
</feature>
<evidence type="ECO:0000313" key="12">
    <source>
        <dbReference type="Ensembl" id="ENSAOCP00000042285.1"/>
    </source>
</evidence>
<dbReference type="PRINTS" id="PR00131">
    <property type="entry name" value="GLHYDRLASE1"/>
</dbReference>
<accession>A0AAQ5XSD3</accession>
<feature type="active site" description="Nucleophile" evidence="7">
    <location>
        <position position="1718"/>
    </location>
</feature>
<protein>
    <recommendedName>
        <fullName evidence="3">beta-glucosidase</fullName>
        <ecNumber evidence="3">3.2.1.21</ecNumber>
    </recommendedName>
</protein>
<name>A0AAQ5XSD3_AMPOC</name>
<reference evidence="12" key="3">
    <citation type="submission" date="2025-09" db="UniProtKB">
        <authorList>
            <consortium name="Ensembl"/>
        </authorList>
    </citation>
    <scope>IDENTIFICATION</scope>
</reference>
<keyword evidence="5" id="KW-0325">Glycoprotein</keyword>
<evidence type="ECO:0000256" key="1">
    <source>
        <dbReference type="ARBA" id="ARBA00010838"/>
    </source>
</evidence>